<comment type="caution">
    <text evidence="1">The sequence shown here is derived from an EMBL/GenBank/DDBJ whole genome shotgun (WGS) entry which is preliminary data.</text>
</comment>
<dbReference type="EMBL" id="AJIL01000073">
    <property type="protein sequence ID" value="KNE97049.1"/>
    <property type="molecule type" value="Genomic_DNA"/>
</dbReference>
<dbReference type="OrthoDB" id="10608728at2759"/>
<evidence type="ECO:0000313" key="2">
    <source>
        <dbReference type="Proteomes" id="UP000054564"/>
    </source>
</evidence>
<sequence>MRECEIGARTVVANRFGGTLELTDDIEALSVQLDSEEDLATTAINTRSGLATRRLRAPTNRGRFDSLNRYFLVKGDVGSYQCNWCSKVIRTPLTSRTNLRYHRDGSIISGRLRAACPGRWRAIAAGCNLQLATSSS</sequence>
<keyword evidence="2" id="KW-1185">Reference proteome</keyword>
<organism evidence="1 2">
    <name type="scientific">Puccinia striiformis f. sp. tritici PST-78</name>
    <dbReference type="NCBI Taxonomy" id="1165861"/>
    <lineage>
        <taxon>Eukaryota</taxon>
        <taxon>Fungi</taxon>
        <taxon>Dikarya</taxon>
        <taxon>Basidiomycota</taxon>
        <taxon>Pucciniomycotina</taxon>
        <taxon>Pucciniomycetes</taxon>
        <taxon>Pucciniales</taxon>
        <taxon>Pucciniaceae</taxon>
        <taxon>Puccinia</taxon>
    </lineage>
</organism>
<dbReference type="AlphaFoldDB" id="A0A0L0VDL7"/>
<protein>
    <recommendedName>
        <fullName evidence="3">C2H2-type domain-containing protein</fullName>
    </recommendedName>
</protein>
<evidence type="ECO:0008006" key="3">
    <source>
        <dbReference type="Google" id="ProtNLM"/>
    </source>
</evidence>
<proteinExistence type="predicted"/>
<accession>A0A0L0VDL7</accession>
<name>A0A0L0VDL7_9BASI</name>
<reference evidence="2" key="1">
    <citation type="submission" date="2014-03" db="EMBL/GenBank/DDBJ databases">
        <title>The Genome Sequence of Puccinia striiformis f. sp. tritici PST-78.</title>
        <authorList>
            <consortium name="The Broad Institute Genome Sequencing Platform"/>
            <person name="Cuomo C."/>
            <person name="Hulbert S."/>
            <person name="Chen X."/>
            <person name="Walker B."/>
            <person name="Young S.K."/>
            <person name="Zeng Q."/>
            <person name="Gargeya S."/>
            <person name="Fitzgerald M."/>
            <person name="Haas B."/>
            <person name="Abouelleil A."/>
            <person name="Alvarado L."/>
            <person name="Arachchi H.M."/>
            <person name="Berlin A.M."/>
            <person name="Chapman S.B."/>
            <person name="Goldberg J."/>
            <person name="Griggs A."/>
            <person name="Gujja S."/>
            <person name="Hansen M."/>
            <person name="Howarth C."/>
            <person name="Imamovic A."/>
            <person name="Larimer J."/>
            <person name="McCowan C."/>
            <person name="Montmayeur A."/>
            <person name="Murphy C."/>
            <person name="Neiman D."/>
            <person name="Pearson M."/>
            <person name="Priest M."/>
            <person name="Roberts A."/>
            <person name="Saif S."/>
            <person name="Shea T."/>
            <person name="Sisk P."/>
            <person name="Sykes S."/>
            <person name="Wortman J."/>
            <person name="Nusbaum C."/>
            <person name="Birren B."/>
        </authorList>
    </citation>
    <scope>NUCLEOTIDE SEQUENCE [LARGE SCALE GENOMIC DNA]</scope>
    <source>
        <strain evidence="2">race PST-78</strain>
    </source>
</reference>
<dbReference type="Proteomes" id="UP000054564">
    <property type="component" value="Unassembled WGS sequence"/>
</dbReference>
<gene>
    <name evidence="1" type="ORF">PSTG_09623</name>
</gene>
<evidence type="ECO:0000313" key="1">
    <source>
        <dbReference type="EMBL" id="KNE97049.1"/>
    </source>
</evidence>